<dbReference type="Gene3D" id="1.10.260.40">
    <property type="entry name" value="lambda repressor-like DNA-binding domains"/>
    <property type="match status" value="1"/>
</dbReference>
<dbReference type="InterPro" id="IPR000843">
    <property type="entry name" value="HTH_LacI"/>
</dbReference>
<dbReference type="PANTHER" id="PTHR30146:SF109">
    <property type="entry name" value="HTH-TYPE TRANSCRIPTIONAL REGULATOR GALS"/>
    <property type="match status" value="1"/>
</dbReference>
<dbReference type="InterPro" id="IPR028082">
    <property type="entry name" value="Peripla_BP_I"/>
</dbReference>
<dbReference type="OrthoDB" id="9798934at2"/>
<evidence type="ECO:0000313" key="5">
    <source>
        <dbReference type="EMBL" id="KMT66872.1"/>
    </source>
</evidence>
<protein>
    <recommendedName>
        <fullName evidence="4">HTH lacI-type domain-containing protein</fullName>
    </recommendedName>
</protein>
<proteinExistence type="predicted"/>
<dbReference type="Gene3D" id="3.40.50.2300">
    <property type="match status" value="2"/>
</dbReference>
<dbReference type="RefSeq" id="WP_048688738.1">
    <property type="nucleotide sequence ID" value="NZ_KQ130482.1"/>
</dbReference>
<dbReference type="SUPFAM" id="SSF47413">
    <property type="entry name" value="lambda repressor-like DNA-binding domains"/>
    <property type="match status" value="1"/>
</dbReference>
<dbReference type="AlphaFoldDB" id="A0A0J8GVU0"/>
<dbReference type="SUPFAM" id="SSF53822">
    <property type="entry name" value="Periplasmic binding protein-like I"/>
    <property type="match status" value="1"/>
</dbReference>
<dbReference type="CDD" id="cd06270">
    <property type="entry name" value="PBP1_GalS-like"/>
    <property type="match status" value="1"/>
</dbReference>
<dbReference type="Pfam" id="PF00532">
    <property type="entry name" value="Peripla_BP_1"/>
    <property type="match status" value="1"/>
</dbReference>
<keyword evidence="3" id="KW-0804">Transcription</keyword>
<evidence type="ECO:0000313" key="6">
    <source>
        <dbReference type="Proteomes" id="UP000037600"/>
    </source>
</evidence>
<organism evidence="5 6">
    <name type="scientific">Catenovulum maritimum</name>
    <dbReference type="NCBI Taxonomy" id="1513271"/>
    <lineage>
        <taxon>Bacteria</taxon>
        <taxon>Pseudomonadati</taxon>
        <taxon>Pseudomonadota</taxon>
        <taxon>Gammaproteobacteria</taxon>
        <taxon>Alteromonadales</taxon>
        <taxon>Alteromonadaceae</taxon>
        <taxon>Catenovulum</taxon>
    </lineage>
</organism>
<keyword evidence="1" id="KW-0805">Transcription regulation</keyword>
<accession>A0A0J8GVU0</accession>
<evidence type="ECO:0000259" key="4">
    <source>
        <dbReference type="PROSITE" id="PS50932"/>
    </source>
</evidence>
<evidence type="ECO:0000256" key="2">
    <source>
        <dbReference type="ARBA" id="ARBA00023125"/>
    </source>
</evidence>
<dbReference type="Pfam" id="PF00356">
    <property type="entry name" value="LacI"/>
    <property type="match status" value="1"/>
</dbReference>
<dbReference type="CDD" id="cd01392">
    <property type="entry name" value="HTH_LacI"/>
    <property type="match status" value="1"/>
</dbReference>
<dbReference type="Proteomes" id="UP000037600">
    <property type="component" value="Unassembled WGS sequence"/>
</dbReference>
<dbReference type="PROSITE" id="PS50932">
    <property type="entry name" value="HTH_LACI_2"/>
    <property type="match status" value="1"/>
</dbReference>
<name>A0A0J8GVU0_9ALTE</name>
<gene>
    <name evidence="5" type="ORF">XM47_01835</name>
</gene>
<sequence>MPTIKEVAQAAGVSAAIISRVINNKPGVGADTREKVKKIIIDMGYYPNANAQAVNEKAKNVIGLIIPNLLNPFFASLAHGIEKVASEHKVQLVLNSSTFDKNKELAAIETMLEHRYQSIVLHSVALDDESLIKLADKIPGLVLLHRYIKPLAHRCVWLNDEMGGQLMAQHLVDQGHKQIAVISSHCCTASVNNRIASALAVLEYNQINPINSLIEINESTIEGGRAAACNLLASGQKFTAVLCFNDAMAYGAQAFMQEQGITIPTEISIIGYNNSMFSTLSSPNLTTINCPIESMAIRASELSLALIKIAERENQEVFKPQLNEFFPELIIRDTVTKLM</sequence>
<evidence type="ECO:0000256" key="1">
    <source>
        <dbReference type="ARBA" id="ARBA00023015"/>
    </source>
</evidence>
<dbReference type="GO" id="GO:0003700">
    <property type="term" value="F:DNA-binding transcription factor activity"/>
    <property type="evidence" value="ECO:0007669"/>
    <property type="project" value="TreeGrafter"/>
</dbReference>
<keyword evidence="2" id="KW-0238">DNA-binding</keyword>
<keyword evidence="6" id="KW-1185">Reference proteome</keyword>
<reference evidence="5 6" key="1">
    <citation type="submission" date="2015-04" db="EMBL/GenBank/DDBJ databases">
        <title>Draft Genome Sequence of the Novel Agar-Digesting Marine Bacterium Q1.</title>
        <authorList>
            <person name="Li Y."/>
            <person name="Li D."/>
            <person name="Chen G."/>
            <person name="Du Z."/>
        </authorList>
    </citation>
    <scope>NUCLEOTIDE SEQUENCE [LARGE SCALE GENOMIC DNA]</scope>
    <source>
        <strain evidence="5 6">Q1</strain>
    </source>
</reference>
<feature type="domain" description="HTH lacI-type" evidence="4">
    <location>
        <begin position="2"/>
        <end position="56"/>
    </location>
</feature>
<dbReference type="PANTHER" id="PTHR30146">
    <property type="entry name" value="LACI-RELATED TRANSCRIPTIONAL REPRESSOR"/>
    <property type="match status" value="1"/>
</dbReference>
<dbReference type="EMBL" id="LAZL01000002">
    <property type="protein sequence ID" value="KMT66872.1"/>
    <property type="molecule type" value="Genomic_DNA"/>
</dbReference>
<dbReference type="STRING" id="1513271.XM47_01835"/>
<dbReference type="InterPro" id="IPR001761">
    <property type="entry name" value="Peripla_BP/Lac1_sug-bd_dom"/>
</dbReference>
<evidence type="ECO:0000256" key="3">
    <source>
        <dbReference type="ARBA" id="ARBA00023163"/>
    </source>
</evidence>
<comment type="caution">
    <text evidence="5">The sequence shown here is derived from an EMBL/GenBank/DDBJ whole genome shotgun (WGS) entry which is preliminary data.</text>
</comment>
<dbReference type="GO" id="GO:0000976">
    <property type="term" value="F:transcription cis-regulatory region binding"/>
    <property type="evidence" value="ECO:0007669"/>
    <property type="project" value="TreeGrafter"/>
</dbReference>
<dbReference type="InterPro" id="IPR010982">
    <property type="entry name" value="Lambda_DNA-bd_dom_sf"/>
</dbReference>
<dbReference type="SMART" id="SM00354">
    <property type="entry name" value="HTH_LACI"/>
    <property type="match status" value="1"/>
</dbReference>